<keyword evidence="1" id="KW-0812">Transmembrane</keyword>
<organism evidence="2 3">
    <name type="scientific">Glossina pallidipes</name>
    <name type="common">Tsetse fly</name>
    <dbReference type="NCBI Taxonomy" id="7398"/>
    <lineage>
        <taxon>Eukaryota</taxon>
        <taxon>Metazoa</taxon>
        <taxon>Ecdysozoa</taxon>
        <taxon>Arthropoda</taxon>
        <taxon>Hexapoda</taxon>
        <taxon>Insecta</taxon>
        <taxon>Pterygota</taxon>
        <taxon>Neoptera</taxon>
        <taxon>Endopterygota</taxon>
        <taxon>Diptera</taxon>
        <taxon>Brachycera</taxon>
        <taxon>Muscomorpha</taxon>
        <taxon>Hippoboscoidea</taxon>
        <taxon>Glossinidae</taxon>
        <taxon>Glossina</taxon>
    </lineage>
</organism>
<reference evidence="3" key="1">
    <citation type="submission" date="2014-03" db="EMBL/GenBank/DDBJ databases">
        <authorList>
            <person name="Aksoy S."/>
            <person name="Warren W."/>
            <person name="Wilson R.K."/>
        </authorList>
    </citation>
    <scope>NUCLEOTIDE SEQUENCE [LARGE SCALE GENOMIC DNA]</scope>
    <source>
        <strain evidence="3">IAEA</strain>
    </source>
</reference>
<evidence type="ECO:0000256" key="1">
    <source>
        <dbReference type="SAM" id="Phobius"/>
    </source>
</evidence>
<evidence type="ECO:0000313" key="3">
    <source>
        <dbReference type="Proteomes" id="UP000092445"/>
    </source>
</evidence>
<keyword evidence="3" id="KW-1185">Reference proteome</keyword>
<keyword evidence="1" id="KW-0472">Membrane</keyword>
<accession>A0A1A9ZG49</accession>
<dbReference type="Proteomes" id="UP000092445">
    <property type="component" value="Unassembled WGS sequence"/>
</dbReference>
<sequence>MEACKIKIGLVICRLKSFKCRKCQSAKNCKNDPDKTSYVLAAKDLAGMIPLMADAASYAPVQKSLHTRSPHNRNTLPNSVNSEFHQGQLDLLTIAASHDLIKWGANILICFLILFGNFIFLISLGKIL</sequence>
<dbReference type="EnsemblMetazoa" id="GPAI013534-RA">
    <property type="protein sequence ID" value="GPAI013534-PA"/>
    <property type="gene ID" value="GPAI013534"/>
</dbReference>
<dbReference type="VEuPathDB" id="VectorBase:GPAI013534"/>
<feature type="transmembrane region" description="Helical" evidence="1">
    <location>
        <begin position="103"/>
        <end position="124"/>
    </location>
</feature>
<proteinExistence type="predicted"/>
<name>A0A1A9ZG49_GLOPL</name>
<evidence type="ECO:0000313" key="2">
    <source>
        <dbReference type="EnsemblMetazoa" id="GPAI013534-PA"/>
    </source>
</evidence>
<reference evidence="2" key="2">
    <citation type="submission" date="2020-05" db="UniProtKB">
        <authorList>
            <consortium name="EnsemblMetazoa"/>
        </authorList>
    </citation>
    <scope>IDENTIFICATION</scope>
    <source>
        <strain evidence="2">IAEA</strain>
    </source>
</reference>
<protein>
    <submittedName>
        <fullName evidence="2">Uncharacterized protein</fullName>
    </submittedName>
</protein>
<keyword evidence="1" id="KW-1133">Transmembrane helix</keyword>
<dbReference type="AlphaFoldDB" id="A0A1A9ZG49"/>